<keyword evidence="3" id="KW-1185">Reference proteome</keyword>
<comment type="caution">
    <text evidence="2">The sequence shown here is derived from an EMBL/GenBank/DDBJ whole genome shotgun (WGS) entry which is preliminary data.</text>
</comment>
<dbReference type="EMBL" id="JABFTP020000083">
    <property type="protein sequence ID" value="KAL3275072.1"/>
    <property type="molecule type" value="Genomic_DNA"/>
</dbReference>
<feature type="region of interest" description="Disordered" evidence="1">
    <location>
        <begin position="1"/>
        <end position="34"/>
    </location>
</feature>
<reference evidence="2 3" key="1">
    <citation type="journal article" date="2021" name="BMC Biol.">
        <title>Horizontally acquired antibacterial genes associated with adaptive radiation of ladybird beetles.</title>
        <authorList>
            <person name="Li H.S."/>
            <person name="Tang X.F."/>
            <person name="Huang Y.H."/>
            <person name="Xu Z.Y."/>
            <person name="Chen M.L."/>
            <person name="Du X.Y."/>
            <person name="Qiu B.Y."/>
            <person name="Chen P.T."/>
            <person name="Zhang W."/>
            <person name="Slipinski A."/>
            <person name="Escalona H.E."/>
            <person name="Waterhouse R.M."/>
            <person name="Zwick A."/>
            <person name="Pang H."/>
        </authorList>
    </citation>
    <scope>NUCLEOTIDE SEQUENCE [LARGE SCALE GENOMIC DNA]</scope>
    <source>
        <strain evidence="2">SYSU2018</strain>
    </source>
</reference>
<name>A0ABD2N8V0_9CUCU</name>
<dbReference type="Proteomes" id="UP001516400">
    <property type="component" value="Unassembled WGS sequence"/>
</dbReference>
<organism evidence="2 3">
    <name type="scientific">Cryptolaemus montrouzieri</name>
    <dbReference type="NCBI Taxonomy" id="559131"/>
    <lineage>
        <taxon>Eukaryota</taxon>
        <taxon>Metazoa</taxon>
        <taxon>Ecdysozoa</taxon>
        <taxon>Arthropoda</taxon>
        <taxon>Hexapoda</taxon>
        <taxon>Insecta</taxon>
        <taxon>Pterygota</taxon>
        <taxon>Neoptera</taxon>
        <taxon>Endopterygota</taxon>
        <taxon>Coleoptera</taxon>
        <taxon>Polyphaga</taxon>
        <taxon>Cucujiformia</taxon>
        <taxon>Coccinelloidea</taxon>
        <taxon>Coccinellidae</taxon>
        <taxon>Scymninae</taxon>
        <taxon>Scymnini</taxon>
        <taxon>Cryptolaemus</taxon>
    </lineage>
</organism>
<feature type="non-terminal residue" evidence="2">
    <location>
        <position position="1"/>
    </location>
</feature>
<feature type="compositionally biased region" description="Polar residues" evidence="1">
    <location>
        <begin position="20"/>
        <end position="30"/>
    </location>
</feature>
<protein>
    <submittedName>
        <fullName evidence="2">Uncharacterized protein</fullName>
    </submittedName>
</protein>
<proteinExistence type="predicted"/>
<evidence type="ECO:0000256" key="1">
    <source>
        <dbReference type="SAM" id="MobiDB-lite"/>
    </source>
</evidence>
<accession>A0ABD2N8V0</accession>
<dbReference type="AlphaFoldDB" id="A0ABD2N8V0"/>
<sequence>THGNMAASDEDESDTGSSENPNLTSENSETSEGEFKCCRTRTFTTLICEICEPFTNHVVNNFLT</sequence>
<evidence type="ECO:0000313" key="3">
    <source>
        <dbReference type="Proteomes" id="UP001516400"/>
    </source>
</evidence>
<gene>
    <name evidence="2" type="ORF">HHI36_019844</name>
</gene>
<evidence type="ECO:0000313" key="2">
    <source>
        <dbReference type="EMBL" id="KAL3275072.1"/>
    </source>
</evidence>